<gene>
    <name evidence="1" type="ORF">Tco_1029551</name>
</gene>
<dbReference type="EMBL" id="BQNB010018060">
    <property type="protein sequence ID" value="GJT70265.1"/>
    <property type="molecule type" value="Genomic_DNA"/>
</dbReference>
<reference evidence="1" key="2">
    <citation type="submission" date="2022-01" db="EMBL/GenBank/DDBJ databases">
        <authorList>
            <person name="Yamashiro T."/>
            <person name="Shiraishi A."/>
            <person name="Satake H."/>
            <person name="Nakayama K."/>
        </authorList>
    </citation>
    <scope>NUCLEOTIDE SEQUENCE</scope>
</reference>
<evidence type="ECO:0000313" key="2">
    <source>
        <dbReference type="Proteomes" id="UP001151760"/>
    </source>
</evidence>
<comment type="caution">
    <text evidence="1">The sequence shown here is derived from an EMBL/GenBank/DDBJ whole genome shotgun (WGS) entry which is preliminary data.</text>
</comment>
<protein>
    <submittedName>
        <fullName evidence="1">Uncharacterized protein</fullName>
    </submittedName>
</protein>
<keyword evidence="2" id="KW-1185">Reference proteome</keyword>
<accession>A0ABQ5G3Q7</accession>
<evidence type="ECO:0000313" key="1">
    <source>
        <dbReference type="EMBL" id="GJT70265.1"/>
    </source>
</evidence>
<sequence>MAILTIRIDDLIKGKSEKGKNKKEKSEKGLIAESFDCDEESISSEDEGTTKIRAFMSIAEDEPFVGKANARSGQWVDITMKKTCSKVTLNQLLSEKIPSNNVKALGGRESNCETQEPLPPLPKLIGAAPTGTLDSLISLSDLTLSMADLTLDTSVPKKTKPTFEELKGLKKQIAIPSGTTSSNS</sequence>
<organism evidence="1 2">
    <name type="scientific">Tanacetum coccineum</name>
    <dbReference type="NCBI Taxonomy" id="301880"/>
    <lineage>
        <taxon>Eukaryota</taxon>
        <taxon>Viridiplantae</taxon>
        <taxon>Streptophyta</taxon>
        <taxon>Embryophyta</taxon>
        <taxon>Tracheophyta</taxon>
        <taxon>Spermatophyta</taxon>
        <taxon>Magnoliopsida</taxon>
        <taxon>eudicotyledons</taxon>
        <taxon>Gunneridae</taxon>
        <taxon>Pentapetalae</taxon>
        <taxon>asterids</taxon>
        <taxon>campanulids</taxon>
        <taxon>Asterales</taxon>
        <taxon>Asteraceae</taxon>
        <taxon>Asteroideae</taxon>
        <taxon>Anthemideae</taxon>
        <taxon>Anthemidinae</taxon>
        <taxon>Tanacetum</taxon>
    </lineage>
</organism>
<proteinExistence type="predicted"/>
<dbReference type="Proteomes" id="UP001151760">
    <property type="component" value="Unassembled WGS sequence"/>
</dbReference>
<name>A0ABQ5G3Q7_9ASTR</name>
<reference evidence="1" key="1">
    <citation type="journal article" date="2022" name="Int. J. Mol. Sci.">
        <title>Draft Genome of Tanacetum Coccineum: Genomic Comparison of Closely Related Tanacetum-Family Plants.</title>
        <authorList>
            <person name="Yamashiro T."/>
            <person name="Shiraishi A."/>
            <person name="Nakayama K."/>
            <person name="Satake H."/>
        </authorList>
    </citation>
    <scope>NUCLEOTIDE SEQUENCE</scope>
</reference>